<dbReference type="InterPro" id="IPR032466">
    <property type="entry name" value="Metal_Hydrolase"/>
</dbReference>
<dbReference type="RefSeq" id="WP_089777317.1">
    <property type="nucleotide sequence ID" value="NZ_CABLRR010000002.1"/>
</dbReference>
<protein>
    <submittedName>
        <fullName evidence="3">N-substituted formamide deformylase</fullName>
    </submittedName>
</protein>
<dbReference type="CDD" id="cd01300">
    <property type="entry name" value="YtcJ_like"/>
    <property type="match status" value="1"/>
</dbReference>
<evidence type="ECO:0000259" key="2">
    <source>
        <dbReference type="Pfam" id="PF07969"/>
    </source>
</evidence>
<dbReference type="Gene3D" id="3.10.310.70">
    <property type="match status" value="1"/>
</dbReference>
<evidence type="ECO:0000313" key="4">
    <source>
        <dbReference type="Proteomes" id="UP000198902"/>
    </source>
</evidence>
<dbReference type="Proteomes" id="UP000198902">
    <property type="component" value="Unassembled WGS sequence"/>
</dbReference>
<dbReference type="GO" id="GO:0016810">
    <property type="term" value="F:hydrolase activity, acting on carbon-nitrogen (but not peptide) bonds"/>
    <property type="evidence" value="ECO:0007669"/>
    <property type="project" value="InterPro"/>
</dbReference>
<accession>A0A0D6JPA2</accession>
<evidence type="ECO:0000313" key="3">
    <source>
        <dbReference type="EMBL" id="CQR49380.1"/>
    </source>
</evidence>
<organism evidence="3 4">
    <name type="scientific">Haloferax massiliensis</name>
    <dbReference type="NCBI Taxonomy" id="1476858"/>
    <lineage>
        <taxon>Archaea</taxon>
        <taxon>Methanobacteriati</taxon>
        <taxon>Methanobacteriota</taxon>
        <taxon>Stenosarchaea group</taxon>
        <taxon>Halobacteria</taxon>
        <taxon>Halobacteriales</taxon>
        <taxon>Haloferacaceae</taxon>
        <taxon>Haloferax</taxon>
    </lineage>
</organism>
<dbReference type="PANTHER" id="PTHR22642">
    <property type="entry name" value="IMIDAZOLONEPROPIONASE"/>
    <property type="match status" value="1"/>
</dbReference>
<dbReference type="EMBL" id="CSTE01000002">
    <property type="protein sequence ID" value="CQR49380.1"/>
    <property type="molecule type" value="Genomic_DNA"/>
</dbReference>
<evidence type="ECO:0000256" key="1">
    <source>
        <dbReference type="SAM" id="MobiDB-lite"/>
    </source>
</evidence>
<dbReference type="Gene3D" id="3.20.20.140">
    <property type="entry name" value="Metal-dependent hydrolases"/>
    <property type="match status" value="1"/>
</dbReference>
<dbReference type="Gene3D" id="2.30.40.10">
    <property type="entry name" value="Urease, subunit C, domain 1"/>
    <property type="match status" value="1"/>
</dbReference>
<dbReference type="InterPro" id="IPR033932">
    <property type="entry name" value="YtcJ-like"/>
</dbReference>
<feature type="domain" description="Amidohydrolase 3" evidence="2">
    <location>
        <begin position="52"/>
        <end position="551"/>
    </location>
</feature>
<dbReference type="AlphaFoldDB" id="A0A0D6JPA2"/>
<dbReference type="Pfam" id="PF07969">
    <property type="entry name" value="Amidohydro_3"/>
    <property type="match status" value="1"/>
</dbReference>
<proteinExistence type="predicted"/>
<dbReference type="InterPro" id="IPR011059">
    <property type="entry name" value="Metal-dep_hydrolase_composite"/>
</dbReference>
<dbReference type="SUPFAM" id="SSF51338">
    <property type="entry name" value="Composite domain of metallo-dependent hydrolases"/>
    <property type="match status" value="1"/>
</dbReference>
<feature type="region of interest" description="Disordered" evidence="1">
    <location>
        <begin position="103"/>
        <end position="126"/>
    </location>
</feature>
<dbReference type="InterPro" id="IPR013108">
    <property type="entry name" value="Amidohydro_3"/>
</dbReference>
<name>A0A0D6JPA2_9EURY</name>
<dbReference type="PANTHER" id="PTHR22642:SF2">
    <property type="entry name" value="PROTEIN LONG AFTER FAR-RED 3"/>
    <property type="match status" value="1"/>
</dbReference>
<gene>
    <name evidence="3" type="primary">nfdA</name>
    <name evidence="3" type="ORF">BN996_00841</name>
</gene>
<keyword evidence="4" id="KW-1185">Reference proteome</keyword>
<dbReference type="OrthoDB" id="8791at2157"/>
<dbReference type="SUPFAM" id="SSF51556">
    <property type="entry name" value="Metallo-dependent hydrolases"/>
    <property type="match status" value="1"/>
</dbReference>
<reference evidence="4" key="1">
    <citation type="submission" date="2015-03" db="EMBL/GenBank/DDBJ databases">
        <authorList>
            <person name="Urmite Genomes"/>
        </authorList>
    </citation>
    <scope>NUCLEOTIDE SEQUENCE [LARGE SCALE GENOMIC DNA]</scope>
    <source>
        <strain evidence="4">Arc-Hr</strain>
    </source>
</reference>
<sequence length="554" mass="58945">MTASADLVLTNAEVHTLGSPDETHEAVAVRDGEVVRVGRAFDVELLAGVETRVVDCEGRVVLPGFIDAHTHLPMVGRSLVHADLSAADSPAEAVELLRERAAEVERENGADGDGADDNETGGDGGTDWVFGYGYDESTWDDSRYLTRDDLDAVSESLPVVAFREDLHTAGVNSVVLDRYADEMPDEGVQTAGDDGPSEGDGDGDVAVEPTGVVVEGAVDVLREATEPGREEMTELVRAAQSYATARGVTGVHDMVRGSRAPEVYRDLAEAGELALRVRINYWSDHLDALREVGLRTNHGGGSRGGLVTVGAIKTFTDGSFGGRTAKLTEPYADAAADPDAADDETGQWVVDPEELRGLVADADESGYQFTAHAIGDAAVDAVLDAYEETDDPGAARHRVEHVELASDEAIERFAESGVVASVQPNFLKWADEGGLYDARLGERRLRTNRYRDLLDAGVDLAFGSDCMPLGPLLGVDLATDHPNPDQSLTVTEALRAYTSGAAHAGFDEDRLGTVAVGTAADLVVLDESPWEADSIRDIAVSMTVVDGRVVFERD</sequence>